<dbReference type="InterPro" id="IPR038147">
    <property type="entry name" value="Cox_sf"/>
</dbReference>
<dbReference type="InterPro" id="IPR019679">
    <property type="entry name" value="Phage_P2_Cox"/>
</dbReference>
<accession>A0AA95GCQ7</accession>
<gene>
    <name evidence="1" type="ORF">QE207_01865</name>
</gene>
<dbReference type="GO" id="GO:0003677">
    <property type="term" value="F:DNA binding"/>
    <property type="evidence" value="ECO:0007669"/>
    <property type="project" value="UniProtKB-KW"/>
</dbReference>
<evidence type="ECO:0000313" key="1">
    <source>
        <dbReference type="EMBL" id="WGL94073.1"/>
    </source>
</evidence>
<evidence type="ECO:0000313" key="2">
    <source>
        <dbReference type="Proteomes" id="UP001177597"/>
    </source>
</evidence>
<dbReference type="Gene3D" id="6.10.200.10">
    <property type="entry name" value="Regulatory phage protein Cox"/>
    <property type="match status" value="1"/>
</dbReference>
<proteinExistence type="predicted"/>
<keyword evidence="1" id="KW-0614">Plasmid</keyword>
<geneLocation type="plasmid" evidence="1 2">
    <name>paIh6</name>
</geneLocation>
<dbReference type="Proteomes" id="UP001177597">
    <property type="component" value="Plasmid paIh6"/>
</dbReference>
<sequence length="93" mass="10990">MKKKFISNKIYPLNAVPITTFAELIGKSYEATRVMAKRGKLPVFELRNPKKPDSRSGEIWISITEFNRMMDRAYYHQPKEKRDAWLLWLGLTE</sequence>
<dbReference type="AlphaFoldDB" id="A0AA95GCQ7"/>
<reference evidence="1" key="1">
    <citation type="submission" date="2023-04" db="EMBL/GenBank/DDBJ databases">
        <title>Genome dynamics across the evolutionary transition to endosymbiosis.</title>
        <authorList>
            <person name="Siozios S."/>
            <person name="Nadal-Jimenez P."/>
            <person name="Azagi T."/>
            <person name="Sprong H."/>
            <person name="Frost C.L."/>
            <person name="Parratt S.R."/>
            <person name="Taylor G."/>
            <person name="Brettell L."/>
            <person name="Lew K.C."/>
            <person name="Croft L."/>
            <person name="King K.C."/>
            <person name="Brockhurst M.A."/>
            <person name="Hypsa V."/>
            <person name="Novakova E."/>
            <person name="Darby A.C."/>
            <person name="Hurst G.D.D."/>
        </authorList>
    </citation>
    <scope>NUCLEOTIDE SEQUENCE</scope>
    <source>
        <strain evidence="1">AIh</strain>
        <plasmid evidence="1">paIh6</plasmid>
    </source>
</reference>
<organism evidence="1 2">
    <name type="scientific">Arsenophonus nasoniae</name>
    <name type="common">son-killer infecting Nasonia vitripennis</name>
    <dbReference type="NCBI Taxonomy" id="638"/>
    <lineage>
        <taxon>Bacteria</taxon>
        <taxon>Pseudomonadati</taxon>
        <taxon>Pseudomonadota</taxon>
        <taxon>Gammaproteobacteria</taxon>
        <taxon>Enterobacterales</taxon>
        <taxon>Morganellaceae</taxon>
        <taxon>Arsenophonus</taxon>
    </lineage>
</organism>
<dbReference type="RefSeq" id="WP_280628484.1">
    <property type="nucleotide sequence ID" value="NZ_CP123496.1"/>
</dbReference>
<dbReference type="EMBL" id="CP123496">
    <property type="protein sequence ID" value="WGL94073.1"/>
    <property type="molecule type" value="Genomic_DNA"/>
</dbReference>
<protein>
    <submittedName>
        <fullName evidence="1">Cox family DNA-binding protein</fullName>
    </submittedName>
</protein>
<name>A0AA95GCQ7_9GAMM</name>
<dbReference type="Pfam" id="PF10743">
    <property type="entry name" value="Phage_Cox"/>
    <property type="match status" value="1"/>
</dbReference>
<keyword evidence="1" id="KW-0238">DNA-binding</keyword>